<feature type="domain" description="Aminotransferase class I/classII large" evidence="6">
    <location>
        <begin position="64"/>
        <end position="439"/>
    </location>
</feature>
<evidence type="ECO:0000259" key="6">
    <source>
        <dbReference type="Pfam" id="PF00155"/>
    </source>
</evidence>
<dbReference type="Gene3D" id="3.40.640.10">
    <property type="entry name" value="Type I PLP-dependent aspartate aminotransferase-like (Major domain)"/>
    <property type="match status" value="1"/>
</dbReference>
<dbReference type="PANTHER" id="PTHR42790:SF19">
    <property type="entry name" value="KYNURENINE_ALPHA-AMINOADIPATE AMINOTRANSFERASE, MITOCHONDRIAL"/>
    <property type="match status" value="1"/>
</dbReference>
<dbReference type="KEGG" id="agv:OJF2_22110"/>
<evidence type="ECO:0000256" key="3">
    <source>
        <dbReference type="ARBA" id="ARBA00022679"/>
    </source>
</evidence>
<dbReference type="InterPro" id="IPR050859">
    <property type="entry name" value="Class-I_PLP-dep_aminotransf"/>
</dbReference>
<reference evidence="7 8" key="1">
    <citation type="submission" date="2019-08" db="EMBL/GenBank/DDBJ databases">
        <title>Deep-cultivation of Planctomycetes and their phenomic and genomic characterization uncovers novel biology.</title>
        <authorList>
            <person name="Wiegand S."/>
            <person name="Jogler M."/>
            <person name="Boedeker C."/>
            <person name="Pinto D."/>
            <person name="Vollmers J."/>
            <person name="Rivas-Marin E."/>
            <person name="Kohn T."/>
            <person name="Peeters S.H."/>
            <person name="Heuer A."/>
            <person name="Rast P."/>
            <person name="Oberbeckmann S."/>
            <person name="Bunk B."/>
            <person name="Jeske O."/>
            <person name="Meyerdierks A."/>
            <person name="Storesund J.E."/>
            <person name="Kallscheuer N."/>
            <person name="Luecker S."/>
            <person name="Lage O.M."/>
            <person name="Pohl T."/>
            <person name="Merkel B.J."/>
            <person name="Hornburger P."/>
            <person name="Mueller R.-W."/>
            <person name="Bruemmer F."/>
            <person name="Labrenz M."/>
            <person name="Spormann A.M."/>
            <person name="Op den Camp H."/>
            <person name="Overmann J."/>
            <person name="Amann R."/>
            <person name="Jetten M.S.M."/>
            <person name="Mascher T."/>
            <person name="Medema M.H."/>
            <person name="Devos D.P."/>
            <person name="Kaster A.-K."/>
            <person name="Ovreas L."/>
            <person name="Rohde M."/>
            <person name="Galperin M.Y."/>
            <person name="Jogler C."/>
        </authorList>
    </citation>
    <scope>NUCLEOTIDE SEQUENCE [LARGE SCALE GENOMIC DNA]</scope>
    <source>
        <strain evidence="7 8">OJF2</strain>
    </source>
</reference>
<keyword evidence="4" id="KW-0663">Pyridoxal phosphate</keyword>
<evidence type="ECO:0000313" key="7">
    <source>
        <dbReference type="EMBL" id="QEH33705.1"/>
    </source>
</evidence>
<dbReference type="CDD" id="cd00609">
    <property type="entry name" value="AAT_like"/>
    <property type="match status" value="1"/>
</dbReference>
<dbReference type="OrthoDB" id="9802328at2"/>
<evidence type="ECO:0000313" key="8">
    <source>
        <dbReference type="Proteomes" id="UP000324233"/>
    </source>
</evidence>
<dbReference type="Pfam" id="PF00155">
    <property type="entry name" value="Aminotran_1_2"/>
    <property type="match status" value="1"/>
</dbReference>
<dbReference type="GO" id="GO:0047536">
    <property type="term" value="F:2-aminoadipate transaminase activity"/>
    <property type="evidence" value="ECO:0007669"/>
    <property type="project" value="UniProtKB-EC"/>
</dbReference>
<dbReference type="GO" id="GO:1901605">
    <property type="term" value="P:alpha-amino acid metabolic process"/>
    <property type="evidence" value="ECO:0007669"/>
    <property type="project" value="TreeGrafter"/>
</dbReference>
<dbReference type="RefSeq" id="WP_148593718.1">
    <property type="nucleotide sequence ID" value="NZ_CP042997.1"/>
</dbReference>
<evidence type="ECO:0000256" key="4">
    <source>
        <dbReference type="ARBA" id="ARBA00022898"/>
    </source>
</evidence>
<keyword evidence="3 7" id="KW-0808">Transferase</keyword>
<protein>
    <submittedName>
        <fullName evidence="7">2-aminoadipate transaminase</fullName>
        <ecNumber evidence="7">2.6.1.39</ecNumber>
    </submittedName>
</protein>
<gene>
    <name evidence="7" type="primary">lysN</name>
    <name evidence="7" type="ORF">OJF2_22110</name>
</gene>
<dbReference type="GO" id="GO:0030170">
    <property type="term" value="F:pyridoxal phosphate binding"/>
    <property type="evidence" value="ECO:0007669"/>
    <property type="project" value="InterPro"/>
</dbReference>
<dbReference type="EC" id="2.6.1.39" evidence="7"/>
<dbReference type="EMBL" id="CP042997">
    <property type="protein sequence ID" value="QEH33705.1"/>
    <property type="molecule type" value="Genomic_DNA"/>
</dbReference>
<dbReference type="PANTHER" id="PTHR42790">
    <property type="entry name" value="AMINOTRANSFERASE"/>
    <property type="match status" value="1"/>
</dbReference>
<keyword evidence="8" id="KW-1185">Reference proteome</keyword>
<evidence type="ECO:0000256" key="5">
    <source>
        <dbReference type="SAM" id="MobiDB-lite"/>
    </source>
</evidence>
<dbReference type="InterPro" id="IPR004839">
    <property type="entry name" value="Aminotransferase_I/II_large"/>
</dbReference>
<feature type="region of interest" description="Disordered" evidence="5">
    <location>
        <begin position="1"/>
        <end position="34"/>
    </location>
</feature>
<dbReference type="Proteomes" id="UP000324233">
    <property type="component" value="Chromosome"/>
</dbReference>
<name>A0A5B9W141_9BACT</name>
<dbReference type="InterPro" id="IPR015422">
    <property type="entry name" value="PyrdxlP-dep_Trfase_small"/>
</dbReference>
<evidence type="ECO:0000256" key="1">
    <source>
        <dbReference type="ARBA" id="ARBA00001933"/>
    </source>
</evidence>
<keyword evidence="2 7" id="KW-0032">Aminotransferase</keyword>
<sequence>MQTELDTLSEVARVPGESTDRRSPIQPPRSTPPIHLSQAAIRTSAPSITNLMRMALENPGIVSLAAGFVDQQSLPLEVASRAVGTLMADPVEGRRALQYGTTIGHPGLRTRLIERLERAEGVSAGSYREAIERTVVTTGSAQLIYLVCEALLDPGDIVLVESPTYFVFLGPVETRGGRAVRVPIDEGGLRIDALDQAFAKLQAEGQLDRVKFVYTIPEHANPTGISLATDRRKPLVELVRRWSGVAGRRIFLLEDAAYQGLSYGRREPGSLWALDPEGETVILARTFSKTLSPGVKIGYGILPKGLLEPILRLKGNHDFGSANFNQQLLEHALASGDYDRHVEHLRDLYGRKRDLFLEALGEALSGYGDRVRWTRPRGGLFVWMTLPEGVDSGFEGAFFANCLKHGVLYVPGEYAFAPEPGPVPRNHLRLTFGVPSEAELVEGTRRLAAALESSLSP</sequence>
<comment type="cofactor">
    <cofactor evidence="1">
        <name>pyridoxal 5'-phosphate</name>
        <dbReference type="ChEBI" id="CHEBI:597326"/>
    </cofactor>
</comment>
<dbReference type="AlphaFoldDB" id="A0A5B9W141"/>
<proteinExistence type="predicted"/>
<dbReference type="InterPro" id="IPR015424">
    <property type="entry name" value="PyrdxlP-dep_Trfase"/>
</dbReference>
<dbReference type="SUPFAM" id="SSF53383">
    <property type="entry name" value="PLP-dependent transferases"/>
    <property type="match status" value="1"/>
</dbReference>
<accession>A0A5B9W141</accession>
<dbReference type="Gene3D" id="3.90.1150.10">
    <property type="entry name" value="Aspartate Aminotransferase, domain 1"/>
    <property type="match status" value="1"/>
</dbReference>
<dbReference type="InterPro" id="IPR015421">
    <property type="entry name" value="PyrdxlP-dep_Trfase_major"/>
</dbReference>
<organism evidence="7 8">
    <name type="scientific">Aquisphaera giovannonii</name>
    <dbReference type="NCBI Taxonomy" id="406548"/>
    <lineage>
        <taxon>Bacteria</taxon>
        <taxon>Pseudomonadati</taxon>
        <taxon>Planctomycetota</taxon>
        <taxon>Planctomycetia</taxon>
        <taxon>Isosphaerales</taxon>
        <taxon>Isosphaeraceae</taxon>
        <taxon>Aquisphaera</taxon>
    </lineage>
</organism>
<evidence type="ECO:0000256" key="2">
    <source>
        <dbReference type="ARBA" id="ARBA00022576"/>
    </source>
</evidence>